<dbReference type="EMBL" id="BDQX01000098">
    <property type="protein sequence ID" value="GBG07511.1"/>
    <property type="molecule type" value="Genomic_DNA"/>
</dbReference>
<organism evidence="2 3">
    <name type="scientific">Paenibacillus agaridevorans</name>
    <dbReference type="NCBI Taxonomy" id="171404"/>
    <lineage>
        <taxon>Bacteria</taxon>
        <taxon>Bacillati</taxon>
        <taxon>Bacillota</taxon>
        <taxon>Bacilli</taxon>
        <taxon>Bacillales</taxon>
        <taxon>Paenibacillaceae</taxon>
        <taxon>Paenibacillus</taxon>
    </lineage>
</organism>
<reference evidence="2 3" key="1">
    <citation type="submission" date="2017-08" db="EMBL/GenBank/DDBJ databases">
        <title>Substantial Increase in Enzyme Production by Combined Drug-Resistance Mutations in Paenibacillus agaridevorans.</title>
        <authorList>
            <person name="Tanaka Y."/>
            <person name="Funane K."/>
            <person name="Hosaka T."/>
            <person name="Shiwa Y."/>
            <person name="Fujita N."/>
            <person name="Miyazaki T."/>
            <person name="Yoshikawa H."/>
            <person name="Murakami K."/>
            <person name="Kasahara K."/>
            <person name="Inaoka T."/>
            <person name="Hiraga Y."/>
            <person name="Ochi K."/>
        </authorList>
    </citation>
    <scope>NUCLEOTIDE SEQUENCE [LARGE SCALE GENOMIC DNA]</scope>
    <source>
        <strain evidence="2 3">T-3040</strain>
    </source>
</reference>
<comment type="caution">
    <text evidence="2">The sequence shown here is derived from an EMBL/GenBank/DDBJ whole genome shotgun (WGS) entry which is preliminary data.</text>
</comment>
<evidence type="ECO:0000313" key="2">
    <source>
        <dbReference type="EMBL" id="GBG07511.1"/>
    </source>
</evidence>
<keyword evidence="3" id="KW-1185">Reference proteome</keyword>
<dbReference type="InterPro" id="IPR004843">
    <property type="entry name" value="Calcineurin-like_PHP"/>
</dbReference>
<evidence type="ECO:0000313" key="3">
    <source>
        <dbReference type="Proteomes" id="UP000245202"/>
    </source>
</evidence>
<dbReference type="CDD" id="cd07383">
    <property type="entry name" value="MPP_Dcr2"/>
    <property type="match status" value="1"/>
</dbReference>
<accession>A0A2R5EVT3</accession>
<proteinExistence type="predicted"/>
<dbReference type="SUPFAM" id="SSF56300">
    <property type="entry name" value="Metallo-dependent phosphatases"/>
    <property type="match status" value="1"/>
</dbReference>
<dbReference type="GO" id="GO:0016788">
    <property type="term" value="F:hydrolase activity, acting on ester bonds"/>
    <property type="evidence" value="ECO:0007669"/>
    <property type="project" value="TreeGrafter"/>
</dbReference>
<dbReference type="InterPro" id="IPR011230">
    <property type="entry name" value="PAP14/16/28/29"/>
</dbReference>
<dbReference type="PIRSF" id="PIRSF030250">
    <property type="entry name" value="Ptase_At2g46880"/>
    <property type="match status" value="1"/>
</dbReference>
<dbReference type="PANTHER" id="PTHR32440:SF11">
    <property type="entry name" value="METALLOPHOSPHOESTERASE DOMAIN-CONTAINING PROTEIN"/>
    <property type="match status" value="1"/>
</dbReference>
<dbReference type="Pfam" id="PF00149">
    <property type="entry name" value="Metallophos"/>
    <property type="match status" value="1"/>
</dbReference>
<dbReference type="PANTHER" id="PTHR32440">
    <property type="entry name" value="PHOSPHATASE DCR2-RELATED-RELATED"/>
    <property type="match status" value="1"/>
</dbReference>
<sequence>MNQRMTYREDGTFTIIQFTDVHWQDGLEIDRQTEKVIRAVLDSESPDLVVFTGDLIYPSDTTDPVEMMRQAVEPVVERGIPWAYVFGNHDTEKNISRTELIEAIVGQPHSITQRGPEHLSGEGNYVVEIGEAEGECEVALYFLDSGDVSSVPSVKGYDWIRRDQINWYAEQSREFASKNGGAPVPALAFFHIPLPEYEEMWMEKGGYGSKLEKVCCPKINSGMFTAMVEQGDVMGTFCGHDHLNDFWGEWYGIRLCYGRATGLNTYGREDFPHGARIIRLEQGVSGFSTWLRLVTGEKIGQQEQNPR</sequence>
<name>A0A2R5EVT3_9BACL</name>
<protein>
    <submittedName>
        <fullName evidence="2">Metallophosphoesterase</fullName>
    </submittedName>
</protein>
<feature type="domain" description="Calcineurin-like phosphoesterase" evidence="1">
    <location>
        <begin position="14"/>
        <end position="242"/>
    </location>
</feature>
<evidence type="ECO:0000259" key="1">
    <source>
        <dbReference type="Pfam" id="PF00149"/>
    </source>
</evidence>
<dbReference type="InterPro" id="IPR029052">
    <property type="entry name" value="Metallo-depent_PP-like"/>
</dbReference>
<dbReference type="Gene3D" id="3.60.21.10">
    <property type="match status" value="1"/>
</dbReference>
<dbReference type="GO" id="GO:0005737">
    <property type="term" value="C:cytoplasm"/>
    <property type="evidence" value="ECO:0007669"/>
    <property type="project" value="TreeGrafter"/>
</dbReference>
<dbReference type="AlphaFoldDB" id="A0A2R5EVT3"/>
<dbReference type="RefSeq" id="WP_108992551.1">
    <property type="nucleotide sequence ID" value="NZ_BDQX01000098.1"/>
</dbReference>
<gene>
    <name evidence="2" type="ORF">PAT3040_02064</name>
</gene>
<dbReference type="Proteomes" id="UP000245202">
    <property type="component" value="Unassembled WGS sequence"/>
</dbReference>